<name>A0A015KSH5_RHIIW</name>
<dbReference type="Proteomes" id="UP000022910">
    <property type="component" value="Unassembled WGS sequence"/>
</dbReference>
<keyword evidence="3" id="KW-1185">Reference proteome</keyword>
<protein>
    <submittedName>
        <fullName evidence="2">Uncharacterized protein</fullName>
    </submittedName>
</protein>
<dbReference type="AlphaFoldDB" id="A0A015KSH5"/>
<accession>A0A015KSH5</accession>
<gene>
    <name evidence="2" type="ORF">RirG_158240</name>
</gene>
<feature type="region of interest" description="Disordered" evidence="1">
    <location>
        <begin position="27"/>
        <end position="47"/>
    </location>
</feature>
<organism evidence="2 3">
    <name type="scientific">Rhizophagus irregularis (strain DAOM 197198w)</name>
    <name type="common">Glomus intraradices</name>
    <dbReference type="NCBI Taxonomy" id="1432141"/>
    <lineage>
        <taxon>Eukaryota</taxon>
        <taxon>Fungi</taxon>
        <taxon>Fungi incertae sedis</taxon>
        <taxon>Mucoromycota</taxon>
        <taxon>Glomeromycotina</taxon>
        <taxon>Glomeromycetes</taxon>
        <taxon>Glomerales</taxon>
        <taxon>Glomeraceae</taxon>
        <taxon>Rhizophagus</taxon>
    </lineage>
</organism>
<sequence>MEQPSRISKTPDENEVVEMIKNWRVGEDNTQDQIDTSGKKEEQVSLKKDNVAPEEVVEIIKDYRTKKKN</sequence>
<comment type="caution">
    <text evidence="2">The sequence shown here is derived from an EMBL/GenBank/DDBJ whole genome shotgun (WGS) entry which is preliminary data.</text>
</comment>
<dbReference type="HOGENOM" id="CLU_2777283_0_0_1"/>
<evidence type="ECO:0000313" key="3">
    <source>
        <dbReference type="Proteomes" id="UP000022910"/>
    </source>
</evidence>
<feature type="compositionally biased region" description="Basic and acidic residues" evidence="1">
    <location>
        <begin position="37"/>
        <end position="47"/>
    </location>
</feature>
<evidence type="ECO:0000256" key="1">
    <source>
        <dbReference type="SAM" id="MobiDB-lite"/>
    </source>
</evidence>
<evidence type="ECO:0000313" key="2">
    <source>
        <dbReference type="EMBL" id="EXX62821.1"/>
    </source>
</evidence>
<dbReference type="EMBL" id="JEMT01024415">
    <property type="protein sequence ID" value="EXX62821.1"/>
    <property type="molecule type" value="Genomic_DNA"/>
</dbReference>
<reference evidence="2 3" key="1">
    <citation type="submission" date="2014-02" db="EMBL/GenBank/DDBJ databases">
        <title>Single nucleus genome sequencing reveals high similarity among nuclei of an endomycorrhizal fungus.</title>
        <authorList>
            <person name="Lin K."/>
            <person name="Geurts R."/>
            <person name="Zhang Z."/>
            <person name="Limpens E."/>
            <person name="Saunders D.G."/>
            <person name="Mu D."/>
            <person name="Pang E."/>
            <person name="Cao H."/>
            <person name="Cha H."/>
            <person name="Lin T."/>
            <person name="Zhou Q."/>
            <person name="Shang Y."/>
            <person name="Li Y."/>
            <person name="Ivanov S."/>
            <person name="Sharma T."/>
            <person name="Velzen R.V."/>
            <person name="Ruijter N.D."/>
            <person name="Aanen D.K."/>
            <person name="Win J."/>
            <person name="Kamoun S."/>
            <person name="Bisseling T."/>
            <person name="Huang S."/>
        </authorList>
    </citation>
    <scope>NUCLEOTIDE SEQUENCE [LARGE SCALE GENOMIC DNA]</scope>
    <source>
        <strain evidence="3">DAOM197198w</strain>
    </source>
</reference>
<proteinExistence type="predicted"/>